<dbReference type="InterPro" id="IPR036291">
    <property type="entry name" value="NAD(P)-bd_dom_sf"/>
</dbReference>
<sequence>MGYSYAVLGTGAVGGFYGARLQQAGFEVHFLLRSDYAHVREFGLKVKSIDGDFNLPQVNAYNSVEMMPSCDVVLLSLKATHNYLLPQLIPPLLKPDGIVLVLQNGLYVEEQVASVAKIQHIIAGLCFVCSNKIAPGEINHLHYGKITLIEYAPGYRRCGVTTRMEQIAKDFTSAGIAIAFAEDLLLERWQKLLWNIPFNGLSVVLNANTQEMLASPEIRQLVLELMQEVATAATACGLIIPKDLFYERIKLTEKMKSYRPSMKIDYENHRSLEVEAIFGAPLRIANKVGIHLPRIAMLYRQLQFLDAQNTLLH</sequence>
<reference evidence="7" key="1">
    <citation type="submission" date="2019-11" db="EMBL/GenBank/DDBJ databases">
        <title>Genomic insights into an expanded diversity of filamentous marine cyanobacteria reveals the extraordinary biosynthetic potential of Moorea and Okeania.</title>
        <authorList>
            <person name="Ferreira Leao T."/>
            <person name="Wang M."/>
            <person name="Moss N."/>
            <person name="Da Silva R."/>
            <person name="Sanders J."/>
            <person name="Nurk S."/>
            <person name="Gurevich A."/>
            <person name="Humphrey G."/>
            <person name="Reher R."/>
            <person name="Zhu Q."/>
            <person name="Belda-Ferre P."/>
            <person name="Glukhov E."/>
            <person name="Rex R."/>
            <person name="Dorrestein P.C."/>
            <person name="Knight R."/>
            <person name="Pevzner P."/>
            <person name="Gerwick W.H."/>
            <person name="Gerwick L."/>
        </authorList>
    </citation>
    <scope>NUCLEOTIDE SEQUENCE</scope>
    <source>
        <strain evidence="7">SIO1C4</strain>
    </source>
</reference>
<dbReference type="SUPFAM" id="SSF48179">
    <property type="entry name" value="6-phosphogluconate dehydrogenase C-terminal domain-like"/>
    <property type="match status" value="1"/>
</dbReference>
<dbReference type="EC" id="1.1.1.169" evidence="4"/>
<dbReference type="InterPro" id="IPR008927">
    <property type="entry name" value="6-PGluconate_DH-like_C_sf"/>
</dbReference>
<dbReference type="AlphaFoldDB" id="A0A6B3NJ05"/>
<dbReference type="InterPro" id="IPR051402">
    <property type="entry name" value="KPR-Related"/>
</dbReference>
<dbReference type="Gene3D" id="1.10.1040.10">
    <property type="entry name" value="N-(1-d-carboxylethyl)-l-norvaline Dehydrogenase, domain 2"/>
    <property type="match status" value="1"/>
</dbReference>
<dbReference type="UniPathway" id="UPA00028">
    <property type="reaction ID" value="UER00004"/>
</dbReference>
<dbReference type="Gene3D" id="3.40.50.720">
    <property type="entry name" value="NAD(P)-binding Rossmann-like Domain"/>
    <property type="match status" value="1"/>
</dbReference>
<dbReference type="PANTHER" id="PTHR21708:SF26">
    <property type="entry name" value="2-DEHYDROPANTOATE 2-REDUCTASE"/>
    <property type="match status" value="1"/>
</dbReference>
<keyword evidence="3 4" id="KW-0560">Oxidoreductase</keyword>
<name>A0A6B3NJ05_9CYAN</name>
<feature type="domain" description="Ketopantoate reductase N-terminal" evidence="5">
    <location>
        <begin position="5"/>
        <end position="150"/>
    </location>
</feature>
<feature type="domain" description="Ketopantoate reductase C-terminal" evidence="6">
    <location>
        <begin position="183"/>
        <end position="304"/>
    </location>
</feature>
<evidence type="ECO:0000256" key="2">
    <source>
        <dbReference type="ARBA" id="ARBA00022857"/>
    </source>
</evidence>
<comment type="similarity">
    <text evidence="1 4">Belongs to the ketopantoate reductase family.</text>
</comment>
<gene>
    <name evidence="7" type="ORF">F6J89_29845</name>
</gene>
<dbReference type="InterPro" id="IPR003710">
    <property type="entry name" value="ApbA"/>
</dbReference>
<evidence type="ECO:0000256" key="3">
    <source>
        <dbReference type="ARBA" id="ARBA00023002"/>
    </source>
</evidence>
<evidence type="ECO:0000259" key="6">
    <source>
        <dbReference type="Pfam" id="PF08546"/>
    </source>
</evidence>
<dbReference type="EMBL" id="JAAHFQ010000907">
    <property type="protein sequence ID" value="NER31703.1"/>
    <property type="molecule type" value="Genomic_DNA"/>
</dbReference>
<comment type="function">
    <text evidence="4">Catalyzes the NADPH-dependent reduction of ketopantoate into pantoic acid.</text>
</comment>
<accession>A0A6B3NJ05</accession>
<dbReference type="SUPFAM" id="SSF51735">
    <property type="entry name" value="NAD(P)-binding Rossmann-fold domains"/>
    <property type="match status" value="1"/>
</dbReference>
<evidence type="ECO:0000256" key="1">
    <source>
        <dbReference type="ARBA" id="ARBA00007870"/>
    </source>
</evidence>
<dbReference type="GO" id="GO:0005737">
    <property type="term" value="C:cytoplasm"/>
    <property type="evidence" value="ECO:0007669"/>
    <property type="project" value="TreeGrafter"/>
</dbReference>
<proteinExistence type="inferred from homology"/>
<dbReference type="InterPro" id="IPR013752">
    <property type="entry name" value="KPA_reductase"/>
</dbReference>
<dbReference type="GO" id="GO:0015940">
    <property type="term" value="P:pantothenate biosynthetic process"/>
    <property type="evidence" value="ECO:0007669"/>
    <property type="project" value="UniProtKB-UniPathway"/>
</dbReference>
<dbReference type="PANTHER" id="PTHR21708">
    <property type="entry name" value="PROBABLE 2-DEHYDROPANTOATE 2-REDUCTASE"/>
    <property type="match status" value="1"/>
</dbReference>
<keyword evidence="4" id="KW-0566">Pantothenate biosynthesis</keyword>
<dbReference type="NCBIfam" id="TIGR00745">
    <property type="entry name" value="apbA_panE"/>
    <property type="match status" value="1"/>
</dbReference>
<comment type="pathway">
    <text evidence="4">Cofactor biosynthesis; (R)-pantothenate biosynthesis; (R)-pantoate from 3-methyl-2-oxobutanoate: step 2/2.</text>
</comment>
<dbReference type="Pfam" id="PF02558">
    <property type="entry name" value="ApbA"/>
    <property type="match status" value="1"/>
</dbReference>
<dbReference type="InterPro" id="IPR013332">
    <property type="entry name" value="KPR_N"/>
</dbReference>
<comment type="caution">
    <text evidence="7">The sequence shown here is derived from an EMBL/GenBank/DDBJ whole genome shotgun (WGS) entry which is preliminary data.</text>
</comment>
<evidence type="ECO:0000313" key="7">
    <source>
        <dbReference type="EMBL" id="NER31703.1"/>
    </source>
</evidence>
<dbReference type="NCBIfam" id="NF004887">
    <property type="entry name" value="PRK06249.1"/>
    <property type="match status" value="1"/>
</dbReference>
<comment type="catalytic activity">
    <reaction evidence="4">
        <text>(R)-pantoate + NADP(+) = 2-dehydropantoate + NADPH + H(+)</text>
        <dbReference type="Rhea" id="RHEA:16233"/>
        <dbReference type="ChEBI" id="CHEBI:11561"/>
        <dbReference type="ChEBI" id="CHEBI:15378"/>
        <dbReference type="ChEBI" id="CHEBI:15980"/>
        <dbReference type="ChEBI" id="CHEBI:57783"/>
        <dbReference type="ChEBI" id="CHEBI:58349"/>
        <dbReference type="EC" id="1.1.1.169"/>
    </reaction>
</comment>
<dbReference type="InterPro" id="IPR013328">
    <property type="entry name" value="6PGD_dom2"/>
</dbReference>
<keyword evidence="2 4" id="KW-0521">NADP</keyword>
<dbReference type="GO" id="GO:0008677">
    <property type="term" value="F:2-dehydropantoate 2-reductase activity"/>
    <property type="evidence" value="ECO:0007669"/>
    <property type="project" value="UniProtKB-EC"/>
</dbReference>
<evidence type="ECO:0000256" key="4">
    <source>
        <dbReference type="RuleBase" id="RU362068"/>
    </source>
</evidence>
<evidence type="ECO:0000259" key="5">
    <source>
        <dbReference type="Pfam" id="PF02558"/>
    </source>
</evidence>
<dbReference type="Pfam" id="PF08546">
    <property type="entry name" value="ApbA_C"/>
    <property type="match status" value="1"/>
</dbReference>
<protein>
    <recommendedName>
        <fullName evidence="4">2-dehydropantoate 2-reductase</fullName>
        <ecNumber evidence="4">1.1.1.169</ecNumber>
    </recommendedName>
    <alternativeName>
        <fullName evidence="4">Ketopantoate reductase</fullName>
    </alternativeName>
</protein>
<dbReference type="FunFam" id="1.10.1040.10:FF:000017">
    <property type="entry name" value="2-dehydropantoate 2-reductase"/>
    <property type="match status" value="1"/>
</dbReference>
<organism evidence="7">
    <name type="scientific">Symploca sp. SIO1C4</name>
    <dbReference type="NCBI Taxonomy" id="2607765"/>
    <lineage>
        <taxon>Bacteria</taxon>
        <taxon>Bacillati</taxon>
        <taxon>Cyanobacteriota</taxon>
        <taxon>Cyanophyceae</taxon>
        <taxon>Coleofasciculales</taxon>
        <taxon>Coleofasciculaceae</taxon>
        <taxon>Symploca</taxon>
    </lineage>
</organism>